<evidence type="ECO:0000313" key="2">
    <source>
        <dbReference type="EMBL" id="KAG8180554.1"/>
    </source>
</evidence>
<dbReference type="Proteomes" id="UP000827092">
    <property type="component" value="Unassembled WGS sequence"/>
</dbReference>
<evidence type="ECO:0000256" key="1">
    <source>
        <dbReference type="SAM" id="MobiDB-lite"/>
    </source>
</evidence>
<dbReference type="EMBL" id="JAFNEN010000559">
    <property type="protein sequence ID" value="KAG8180554.1"/>
    <property type="molecule type" value="Genomic_DNA"/>
</dbReference>
<proteinExistence type="predicted"/>
<comment type="caution">
    <text evidence="2">The sequence shown here is derived from an EMBL/GenBank/DDBJ whole genome shotgun (WGS) entry which is preliminary data.</text>
</comment>
<evidence type="ECO:0000313" key="3">
    <source>
        <dbReference type="Proteomes" id="UP000827092"/>
    </source>
</evidence>
<reference evidence="2 3" key="1">
    <citation type="journal article" date="2022" name="Nat. Ecol. Evol.">
        <title>A masculinizing supergene underlies an exaggerated male reproductive morph in a spider.</title>
        <authorList>
            <person name="Hendrickx F."/>
            <person name="De Corte Z."/>
            <person name="Sonet G."/>
            <person name="Van Belleghem S.M."/>
            <person name="Kostlbacher S."/>
            <person name="Vangestel C."/>
        </authorList>
    </citation>
    <scope>NUCLEOTIDE SEQUENCE [LARGE SCALE GENOMIC DNA]</scope>
    <source>
        <strain evidence="2">W744_W776</strain>
    </source>
</reference>
<gene>
    <name evidence="2" type="ORF">JTE90_018174</name>
</gene>
<keyword evidence="3" id="KW-1185">Reference proteome</keyword>
<dbReference type="AlphaFoldDB" id="A0AAV6U8Q3"/>
<feature type="region of interest" description="Disordered" evidence="1">
    <location>
        <begin position="1"/>
        <end position="21"/>
    </location>
</feature>
<protein>
    <submittedName>
        <fullName evidence="2">Uncharacterized protein</fullName>
    </submittedName>
</protein>
<sequence length="121" mass="13806">MSLVQKKQASKLPAERVKKQRKLKKNVKRTDIFSQLCESPNIYRTPQTLGKAVARIKKKLPTSPRKKIAVIEKLATDTGLLIKKKSNSANALDENVKNSVADFYVRDDIYQDKLLVERILL</sequence>
<name>A0AAV6U8Q3_9ARAC</name>
<accession>A0AAV6U8Q3</accession>
<organism evidence="2 3">
    <name type="scientific">Oedothorax gibbosus</name>
    <dbReference type="NCBI Taxonomy" id="931172"/>
    <lineage>
        <taxon>Eukaryota</taxon>
        <taxon>Metazoa</taxon>
        <taxon>Ecdysozoa</taxon>
        <taxon>Arthropoda</taxon>
        <taxon>Chelicerata</taxon>
        <taxon>Arachnida</taxon>
        <taxon>Araneae</taxon>
        <taxon>Araneomorphae</taxon>
        <taxon>Entelegynae</taxon>
        <taxon>Araneoidea</taxon>
        <taxon>Linyphiidae</taxon>
        <taxon>Erigoninae</taxon>
        <taxon>Oedothorax</taxon>
    </lineage>
</organism>